<keyword evidence="2 6" id="KW-0808">Transferase</keyword>
<organism evidence="6 7">
    <name type="scientific">Candidatus Accumulibacter phosphatis</name>
    <dbReference type="NCBI Taxonomy" id="327160"/>
    <lineage>
        <taxon>Bacteria</taxon>
        <taxon>Pseudomonadati</taxon>
        <taxon>Pseudomonadota</taxon>
        <taxon>Betaproteobacteria</taxon>
        <taxon>Candidatus Accumulibacter</taxon>
    </lineage>
</organism>
<comment type="cofactor">
    <cofactor evidence="1">
        <name>Mg(2+)</name>
        <dbReference type="ChEBI" id="CHEBI:18420"/>
    </cofactor>
</comment>
<sequence length="341" mass="38266">MTPDRFDIAVLIGRFQPFHNAHAALLARTLQSAGQVIVLLGSALAARNAKNPFTWEERAAMIGSTLDDATRERVRFLPIRDYYDDRRWSEAVVAAVQEHSAPGARIALVGYLKDASSQYLQRFPRWQFVAAPQFDEIDATSIRQIYFESEDWPATQALLGGLLPATIVHYLKGWTRLPHYRQLRGEHLALEENRRIWGNGPFVTVDAVVIASAHVLLIERGHPPGKGLWAVPGGFLEARERVLQGAIRELREETGLGLLDSTLEVALQSVAVFDHPDRSLRGRTITHAHCFDLGDCRLPDVCGADDAAQARWTPIAELQAMESRFFEDHFNLLDHFLSLHP</sequence>
<evidence type="ECO:0000313" key="6">
    <source>
        <dbReference type="EMBL" id="KFB72568.1"/>
    </source>
</evidence>
<dbReference type="Gene3D" id="3.90.79.10">
    <property type="entry name" value="Nucleoside Triphosphate Pyrophosphohydrolase"/>
    <property type="match status" value="1"/>
</dbReference>
<gene>
    <name evidence="6" type="ORF">AW09_002246</name>
</gene>
<dbReference type="PROSITE" id="PS51462">
    <property type="entry name" value="NUDIX"/>
    <property type="match status" value="1"/>
</dbReference>
<dbReference type="InterPro" id="IPR004821">
    <property type="entry name" value="Cyt_trans-like"/>
</dbReference>
<evidence type="ECO:0000259" key="5">
    <source>
        <dbReference type="PROSITE" id="PS51462"/>
    </source>
</evidence>
<dbReference type="SUPFAM" id="SSF55811">
    <property type="entry name" value="Nudix"/>
    <property type="match status" value="1"/>
</dbReference>
<dbReference type="PANTHER" id="PTHR21342:SF0">
    <property type="entry name" value="BIFUNCTIONAL NMN ADENYLYLTRANSFERASE_NUDIX HYDROLASE"/>
    <property type="match status" value="1"/>
</dbReference>
<dbReference type="GO" id="GO:0016787">
    <property type="term" value="F:hydrolase activity"/>
    <property type="evidence" value="ECO:0007669"/>
    <property type="project" value="UniProtKB-KW"/>
</dbReference>
<comment type="caution">
    <text evidence="6">The sequence shown here is derived from an EMBL/GenBank/DDBJ whole genome shotgun (WGS) entry which is preliminary data.</text>
</comment>
<dbReference type="SUPFAM" id="SSF52374">
    <property type="entry name" value="Nucleotidylyl transferase"/>
    <property type="match status" value="1"/>
</dbReference>
<dbReference type="Proteomes" id="UP000020077">
    <property type="component" value="Unassembled WGS sequence"/>
</dbReference>
<dbReference type="InterPro" id="IPR020084">
    <property type="entry name" value="NUDIX_hydrolase_CS"/>
</dbReference>
<dbReference type="EMBL" id="JDVG02000370">
    <property type="protein sequence ID" value="KFB72568.1"/>
    <property type="molecule type" value="Genomic_DNA"/>
</dbReference>
<dbReference type="Gene3D" id="3.40.50.620">
    <property type="entry name" value="HUPs"/>
    <property type="match status" value="1"/>
</dbReference>
<accession>A0A080LVF3</accession>
<dbReference type="GO" id="GO:0016779">
    <property type="term" value="F:nucleotidyltransferase activity"/>
    <property type="evidence" value="ECO:0007669"/>
    <property type="project" value="UniProtKB-KW"/>
</dbReference>
<dbReference type="InterPro" id="IPR014729">
    <property type="entry name" value="Rossmann-like_a/b/a_fold"/>
</dbReference>
<evidence type="ECO:0000256" key="2">
    <source>
        <dbReference type="ARBA" id="ARBA00022679"/>
    </source>
</evidence>
<name>A0A080LVF3_9PROT</name>
<reference evidence="6 7" key="1">
    <citation type="submission" date="2014-02" db="EMBL/GenBank/DDBJ databases">
        <title>Expanding our view of genomic diversity in Candidatus Accumulibacter clades.</title>
        <authorList>
            <person name="Skennerton C.T."/>
            <person name="Barr J.J."/>
            <person name="Slater F.R."/>
            <person name="Bond P.L."/>
            <person name="Tyson G.W."/>
        </authorList>
    </citation>
    <scope>NUCLEOTIDE SEQUENCE [LARGE SCALE GENOMIC DNA]</scope>
    <source>
        <strain evidence="7">BA-91</strain>
    </source>
</reference>
<evidence type="ECO:0000256" key="3">
    <source>
        <dbReference type="ARBA" id="ARBA00022695"/>
    </source>
</evidence>
<keyword evidence="4 6" id="KW-0378">Hydrolase</keyword>
<evidence type="ECO:0000256" key="1">
    <source>
        <dbReference type="ARBA" id="ARBA00001946"/>
    </source>
</evidence>
<keyword evidence="3 6" id="KW-0548">Nucleotidyltransferase</keyword>
<protein>
    <submittedName>
        <fullName evidence="6">Bifunctional NMN adenylyltransferase/Nudix hydrolase</fullName>
    </submittedName>
</protein>
<dbReference type="Pfam" id="PF01467">
    <property type="entry name" value="CTP_transf_like"/>
    <property type="match status" value="1"/>
</dbReference>
<dbReference type="InterPro" id="IPR015797">
    <property type="entry name" value="NUDIX_hydrolase-like_dom_sf"/>
</dbReference>
<dbReference type="PANTHER" id="PTHR21342">
    <property type="entry name" value="PHOSPHOPANTETHEINE ADENYLYLTRANSFERASE"/>
    <property type="match status" value="1"/>
</dbReference>
<dbReference type="AlphaFoldDB" id="A0A080LVF3"/>
<dbReference type="Pfam" id="PF00293">
    <property type="entry name" value="NUDIX"/>
    <property type="match status" value="1"/>
</dbReference>
<feature type="domain" description="Nudix hydrolase" evidence="5">
    <location>
        <begin position="200"/>
        <end position="336"/>
    </location>
</feature>
<evidence type="ECO:0000313" key="7">
    <source>
        <dbReference type="Proteomes" id="UP000020077"/>
    </source>
</evidence>
<dbReference type="InterPro" id="IPR000086">
    <property type="entry name" value="NUDIX_hydrolase_dom"/>
</dbReference>
<dbReference type="CDD" id="cd18873">
    <property type="entry name" value="NUDIX_NadM_like"/>
    <property type="match status" value="1"/>
</dbReference>
<proteinExistence type="predicted"/>
<evidence type="ECO:0000256" key="4">
    <source>
        <dbReference type="ARBA" id="ARBA00022801"/>
    </source>
</evidence>
<dbReference type="PROSITE" id="PS00893">
    <property type="entry name" value="NUDIX_BOX"/>
    <property type="match status" value="1"/>
</dbReference>
<dbReference type="NCBIfam" id="TIGR00125">
    <property type="entry name" value="cyt_tran_rel"/>
    <property type="match status" value="1"/>
</dbReference>